<organism evidence="2 3">
    <name type="scientific">Streptomyces nymphaeiformis</name>
    <dbReference type="NCBI Taxonomy" id="2663842"/>
    <lineage>
        <taxon>Bacteria</taxon>
        <taxon>Bacillati</taxon>
        <taxon>Actinomycetota</taxon>
        <taxon>Actinomycetes</taxon>
        <taxon>Kitasatosporales</taxon>
        <taxon>Streptomycetaceae</taxon>
        <taxon>Streptomyces</taxon>
    </lineage>
</organism>
<dbReference type="SUPFAM" id="SSF51735">
    <property type="entry name" value="NAD(P)-binding Rossmann-fold domains"/>
    <property type="match status" value="1"/>
</dbReference>
<dbReference type="InterPro" id="IPR052585">
    <property type="entry name" value="Lipid_raft_assoc_Zn_ADH"/>
</dbReference>
<dbReference type="Proteomes" id="UP000582643">
    <property type="component" value="Unassembled WGS sequence"/>
</dbReference>
<dbReference type="Gene3D" id="3.90.180.10">
    <property type="entry name" value="Medium-chain alcohol dehydrogenases, catalytic domain"/>
    <property type="match status" value="1"/>
</dbReference>
<name>A0A7W7U7R1_9ACTN</name>
<reference evidence="2 3" key="1">
    <citation type="submission" date="2020-08" db="EMBL/GenBank/DDBJ databases">
        <title>Genomic Encyclopedia of Type Strains, Phase III (KMG-III): the genomes of soil and plant-associated and newly described type strains.</title>
        <authorList>
            <person name="Whitman W."/>
        </authorList>
    </citation>
    <scope>NUCLEOTIDE SEQUENCE [LARGE SCALE GENOMIC DNA]</scope>
    <source>
        <strain evidence="2 3">SFB5A</strain>
    </source>
</reference>
<dbReference type="GO" id="GO:0016491">
    <property type="term" value="F:oxidoreductase activity"/>
    <property type="evidence" value="ECO:0007669"/>
    <property type="project" value="InterPro"/>
</dbReference>
<dbReference type="PANTHER" id="PTHR43482">
    <property type="entry name" value="PROTEIN AST1-RELATED"/>
    <property type="match status" value="1"/>
</dbReference>
<dbReference type="InterPro" id="IPR011032">
    <property type="entry name" value="GroES-like_sf"/>
</dbReference>
<dbReference type="InterPro" id="IPR036291">
    <property type="entry name" value="NAD(P)-bd_dom_sf"/>
</dbReference>
<dbReference type="PANTHER" id="PTHR43482:SF1">
    <property type="entry name" value="PROTEIN AST1-RELATED"/>
    <property type="match status" value="1"/>
</dbReference>
<evidence type="ECO:0000259" key="1">
    <source>
        <dbReference type="SMART" id="SM00829"/>
    </source>
</evidence>
<dbReference type="EMBL" id="JACHJY010000013">
    <property type="protein sequence ID" value="MBB4986556.1"/>
    <property type="molecule type" value="Genomic_DNA"/>
</dbReference>
<dbReference type="SUPFAM" id="SSF50129">
    <property type="entry name" value="GroES-like"/>
    <property type="match status" value="1"/>
</dbReference>
<gene>
    <name evidence="2" type="ORF">GGE06_007524</name>
</gene>
<dbReference type="CDD" id="cd05289">
    <property type="entry name" value="MDR_like_2"/>
    <property type="match status" value="1"/>
</dbReference>
<dbReference type="RefSeq" id="WP_184932850.1">
    <property type="nucleotide sequence ID" value="NZ_JACHJY010000013.1"/>
</dbReference>
<dbReference type="Gene3D" id="3.40.50.720">
    <property type="entry name" value="NAD(P)-binding Rossmann-like Domain"/>
    <property type="match status" value="1"/>
</dbReference>
<evidence type="ECO:0000313" key="3">
    <source>
        <dbReference type="Proteomes" id="UP000582643"/>
    </source>
</evidence>
<sequence length="323" mass="34417">MGTATMRAVRLHAFGGPEELIYEEVARPEPGPGEVLVRVQAAGVNPPDWYARRGFENVPAELRPNWTPPFILGSDISGVVTALGPGVTEWKLGDEAFGLVDFPGRASGYAEYVVSPATHLARKPAVLGHTDAAAVPMAGLTAYQYLFTHLSDRIGDTVMVNGAAGGVGHFAVQLARVAGAKKVIAVASGRHEEFLQDLGADRFVDYTRTPVEEVVREVDLLIDTVGGPHAHRLLPTVRPGGRIAPVFLGDYRPERAAELGITVETMWQVRSSGSDLAELATLIDAGRVRAAIDSVFPLRDAAAAHTRAEEGHLQGKIVLNAEG</sequence>
<feature type="domain" description="Enoyl reductase (ER)" evidence="1">
    <location>
        <begin position="15"/>
        <end position="319"/>
    </location>
</feature>
<dbReference type="Pfam" id="PF13602">
    <property type="entry name" value="ADH_zinc_N_2"/>
    <property type="match status" value="1"/>
</dbReference>
<keyword evidence="3" id="KW-1185">Reference proteome</keyword>
<evidence type="ECO:0000313" key="2">
    <source>
        <dbReference type="EMBL" id="MBB4986556.1"/>
    </source>
</evidence>
<proteinExistence type="predicted"/>
<comment type="caution">
    <text evidence="2">The sequence shown here is derived from an EMBL/GenBank/DDBJ whole genome shotgun (WGS) entry which is preliminary data.</text>
</comment>
<dbReference type="InterPro" id="IPR013154">
    <property type="entry name" value="ADH-like_N"/>
</dbReference>
<dbReference type="SMART" id="SM00829">
    <property type="entry name" value="PKS_ER"/>
    <property type="match status" value="1"/>
</dbReference>
<protein>
    <submittedName>
        <fullName evidence="2">NADPH:quinone reductase-like Zn-dependent oxidoreductase</fullName>
    </submittedName>
</protein>
<dbReference type="AlphaFoldDB" id="A0A7W7U7R1"/>
<accession>A0A7W7U7R1</accession>
<dbReference type="Pfam" id="PF08240">
    <property type="entry name" value="ADH_N"/>
    <property type="match status" value="1"/>
</dbReference>
<dbReference type="InterPro" id="IPR020843">
    <property type="entry name" value="ER"/>
</dbReference>